<dbReference type="STRING" id="8010.ENSELUP00000032182"/>
<evidence type="ECO:0000256" key="1">
    <source>
        <dbReference type="ARBA" id="ARBA00022729"/>
    </source>
</evidence>
<keyword evidence="5" id="KW-0391">Immunity</keyword>
<name>A0A3P8ZTW6_ESOLU</name>
<evidence type="ECO:0000256" key="3">
    <source>
        <dbReference type="ARBA" id="ARBA00023170"/>
    </source>
</evidence>
<dbReference type="PROSITE" id="PS50835">
    <property type="entry name" value="IG_LIKE"/>
    <property type="match status" value="1"/>
</dbReference>
<feature type="domain" description="Ig-like" evidence="7">
    <location>
        <begin position="24"/>
        <end position="130"/>
    </location>
</feature>
<keyword evidence="9" id="KW-1185">Reference proteome</keyword>
<evidence type="ECO:0000259" key="7">
    <source>
        <dbReference type="PROSITE" id="PS50835"/>
    </source>
</evidence>
<feature type="chain" id="PRO_5044312582" description="Ig-like domain-containing protein" evidence="6">
    <location>
        <begin position="18"/>
        <end position="130"/>
    </location>
</feature>
<dbReference type="InParanoid" id="A0A3P8ZTW6"/>
<organism evidence="8 9">
    <name type="scientific">Esox lucius</name>
    <name type="common">Northern pike</name>
    <dbReference type="NCBI Taxonomy" id="8010"/>
    <lineage>
        <taxon>Eukaryota</taxon>
        <taxon>Metazoa</taxon>
        <taxon>Chordata</taxon>
        <taxon>Craniata</taxon>
        <taxon>Vertebrata</taxon>
        <taxon>Euteleostomi</taxon>
        <taxon>Actinopterygii</taxon>
        <taxon>Neopterygii</taxon>
        <taxon>Teleostei</taxon>
        <taxon>Protacanthopterygii</taxon>
        <taxon>Esociformes</taxon>
        <taxon>Esocidae</taxon>
        <taxon>Esox</taxon>
    </lineage>
</organism>
<dbReference type="InterPro" id="IPR036179">
    <property type="entry name" value="Ig-like_dom_sf"/>
</dbReference>
<dbReference type="GO" id="GO:0042101">
    <property type="term" value="C:T cell receptor complex"/>
    <property type="evidence" value="ECO:0007669"/>
    <property type="project" value="UniProtKB-KW"/>
</dbReference>
<evidence type="ECO:0000313" key="9">
    <source>
        <dbReference type="Proteomes" id="UP000265140"/>
    </source>
</evidence>
<evidence type="ECO:0000256" key="6">
    <source>
        <dbReference type="SAM" id="SignalP"/>
    </source>
</evidence>
<dbReference type="Ensembl" id="ENSELUT00000003871.3">
    <property type="protein sequence ID" value="ENSELUP00000032182.2"/>
    <property type="gene ID" value="ENSELUG00000009994.3"/>
</dbReference>
<reference evidence="8" key="4">
    <citation type="submission" date="2025-09" db="UniProtKB">
        <authorList>
            <consortium name="Ensembl"/>
        </authorList>
    </citation>
    <scope>IDENTIFICATION</scope>
</reference>
<keyword evidence="5" id="KW-1279">T cell receptor</keyword>
<dbReference type="GeneTree" id="ENSGT01030000236494"/>
<dbReference type="InterPro" id="IPR051287">
    <property type="entry name" value="TCR_variable_region"/>
</dbReference>
<proteinExistence type="predicted"/>
<dbReference type="PANTHER" id="PTHR19367:SF18">
    <property type="entry name" value="T CELL RECEPTOR ALPHA VARIABLE 16"/>
    <property type="match status" value="1"/>
</dbReference>
<evidence type="ECO:0000313" key="8">
    <source>
        <dbReference type="Ensembl" id="ENSELUP00000032182.2"/>
    </source>
</evidence>
<dbReference type="InterPro" id="IPR007110">
    <property type="entry name" value="Ig-like_dom"/>
</dbReference>
<dbReference type="Proteomes" id="UP000265140">
    <property type="component" value="Chromosome 3"/>
</dbReference>
<keyword evidence="3" id="KW-0675">Receptor</keyword>
<keyword evidence="4" id="KW-0393">Immunoglobulin domain</keyword>
<dbReference type="SUPFAM" id="SSF48726">
    <property type="entry name" value="Immunoglobulin"/>
    <property type="match status" value="1"/>
</dbReference>
<dbReference type="GO" id="GO:0002250">
    <property type="term" value="P:adaptive immune response"/>
    <property type="evidence" value="ECO:0007669"/>
    <property type="project" value="UniProtKB-KW"/>
</dbReference>
<dbReference type="Bgee" id="ENSELUG00000009994">
    <property type="expression patterns" value="Expressed in head kidney and 1 other cell type or tissue"/>
</dbReference>
<dbReference type="Gene3D" id="2.60.40.10">
    <property type="entry name" value="Immunoglobulins"/>
    <property type="match status" value="1"/>
</dbReference>
<dbReference type="AlphaFoldDB" id="A0A3P8ZTW6"/>
<dbReference type="Pfam" id="PF07686">
    <property type="entry name" value="V-set"/>
    <property type="match status" value="1"/>
</dbReference>
<dbReference type="InterPro" id="IPR013106">
    <property type="entry name" value="Ig_V-set"/>
</dbReference>
<dbReference type="OMA" id="ARYLHWY"/>
<keyword evidence="2" id="KW-1064">Adaptive immunity</keyword>
<sequence>MMYLCYILVIYLLVASSLEDGISPTSPVEYFMEGSSVNLSCNYNVKANNLQWYRQYTGSAPAFLLLITDTSSPTVVNATPPYPRLTAKLNKERSRVDLEISSAEVTDSALYYSFSSGYINITIGRSECSV</sequence>
<reference evidence="8" key="3">
    <citation type="submission" date="2025-08" db="UniProtKB">
        <authorList>
            <consortium name="Ensembl"/>
        </authorList>
    </citation>
    <scope>IDENTIFICATION</scope>
</reference>
<protein>
    <recommendedName>
        <fullName evidence="7">Ig-like domain-containing protein</fullName>
    </recommendedName>
</protein>
<keyword evidence="1 6" id="KW-0732">Signal</keyword>
<accession>A0A3P8ZTW6</accession>
<evidence type="ECO:0000256" key="4">
    <source>
        <dbReference type="ARBA" id="ARBA00023319"/>
    </source>
</evidence>
<reference evidence="9" key="1">
    <citation type="journal article" date="2014" name="PLoS ONE">
        <title>The genome and linkage map of the northern pike (Esox lucius): conserved synteny revealed between the salmonid sister group and the Neoteleostei.</title>
        <authorList>
            <person name="Rondeau E.B."/>
            <person name="Minkley D.R."/>
            <person name="Leong J.S."/>
            <person name="Messmer A.M."/>
            <person name="Jantzen J.R."/>
            <person name="von Schalburg K.R."/>
            <person name="Lemon C."/>
            <person name="Bird N.H."/>
            <person name="Koop B.F."/>
        </authorList>
    </citation>
    <scope>NUCLEOTIDE SEQUENCE</scope>
</reference>
<reference evidence="8" key="2">
    <citation type="submission" date="2020-02" db="EMBL/GenBank/DDBJ databases">
        <title>Esox lucius (northern pike) genome, fEsoLuc1, primary haplotype.</title>
        <authorList>
            <person name="Myers G."/>
            <person name="Karagic N."/>
            <person name="Meyer A."/>
            <person name="Pippel M."/>
            <person name="Reichard M."/>
            <person name="Winkler S."/>
            <person name="Tracey A."/>
            <person name="Sims Y."/>
            <person name="Howe K."/>
            <person name="Rhie A."/>
            <person name="Formenti G."/>
            <person name="Durbin R."/>
            <person name="Fedrigo O."/>
            <person name="Jarvis E.D."/>
        </authorList>
    </citation>
    <scope>NUCLEOTIDE SEQUENCE [LARGE SCALE GENOMIC DNA]</scope>
</reference>
<dbReference type="InterPro" id="IPR013783">
    <property type="entry name" value="Ig-like_fold"/>
</dbReference>
<feature type="signal peptide" evidence="6">
    <location>
        <begin position="1"/>
        <end position="17"/>
    </location>
</feature>
<dbReference type="PANTHER" id="PTHR19367">
    <property type="entry name" value="T-CELL RECEPTOR ALPHA CHAIN V REGION"/>
    <property type="match status" value="1"/>
</dbReference>
<evidence type="ECO:0000256" key="2">
    <source>
        <dbReference type="ARBA" id="ARBA00023130"/>
    </source>
</evidence>
<evidence type="ECO:0000256" key="5">
    <source>
        <dbReference type="ARBA" id="ARBA00043266"/>
    </source>
</evidence>